<reference evidence="1 2" key="1">
    <citation type="submission" date="2020-07" db="EMBL/GenBank/DDBJ databases">
        <title>Sequencing the genomes of 1000 actinobacteria strains.</title>
        <authorList>
            <person name="Klenk H.-P."/>
        </authorList>
    </citation>
    <scope>NUCLEOTIDE SEQUENCE [LARGE SCALE GENOMIC DNA]</scope>
    <source>
        <strain evidence="1 2">DSM 103833</strain>
    </source>
</reference>
<dbReference type="Gene3D" id="3.40.630.30">
    <property type="match status" value="1"/>
</dbReference>
<gene>
    <name evidence="1" type="ORF">HNR19_003378</name>
</gene>
<protein>
    <submittedName>
        <fullName evidence="1">Uncharacterized protein</fullName>
    </submittedName>
</protein>
<keyword evidence="2" id="KW-1185">Reference proteome</keyword>
<dbReference type="RefSeq" id="WP_179669015.1">
    <property type="nucleotide sequence ID" value="NZ_JACCFP010000001.1"/>
</dbReference>
<dbReference type="EMBL" id="JACCFP010000001">
    <property type="protein sequence ID" value="NYJ02680.1"/>
    <property type="molecule type" value="Genomic_DNA"/>
</dbReference>
<name>A0A853C3E7_9ACTN</name>
<proteinExistence type="predicted"/>
<comment type="caution">
    <text evidence="1">The sequence shown here is derived from an EMBL/GenBank/DDBJ whole genome shotgun (WGS) entry which is preliminary data.</text>
</comment>
<dbReference type="AlphaFoldDB" id="A0A853C3E7"/>
<organism evidence="1 2">
    <name type="scientific">Nocardioides thalensis</name>
    <dbReference type="NCBI Taxonomy" id="1914755"/>
    <lineage>
        <taxon>Bacteria</taxon>
        <taxon>Bacillati</taxon>
        <taxon>Actinomycetota</taxon>
        <taxon>Actinomycetes</taxon>
        <taxon>Propionibacteriales</taxon>
        <taxon>Nocardioidaceae</taxon>
        <taxon>Nocardioides</taxon>
    </lineage>
</organism>
<evidence type="ECO:0000313" key="2">
    <source>
        <dbReference type="Proteomes" id="UP000530424"/>
    </source>
</evidence>
<sequence length="51" mass="5752">MSELRIREVDPASDAEILAWQELANDHMIAIREALGFVEGARTVELQKRTA</sequence>
<accession>A0A853C3E7</accession>
<evidence type="ECO:0000313" key="1">
    <source>
        <dbReference type="EMBL" id="NYJ02680.1"/>
    </source>
</evidence>
<dbReference type="Proteomes" id="UP000530424">
    <property type="component" value="Unassembled WGS sequence"/>
</dbReference>